<proteinExistence type="predicted"/>
<keyword evidence="1" id="KW-0732">Signal</keyword>
<dbReference type="NCBIfam" id="NF033709">
    <property type="entry name" value="PorV_fam"/>
    <property type="match status" value="1"/>
</dbReference>
<organism evidence="2 3">
    <name type="scientific">Eiseniibacteriota bacterium</name>
    <dbReference type="NCBI Taxonomy" id="2212470"/>
    <lineage>
        <taxon>Bacteria</taxon>
        <taxon>Candidatus Eiseniibacteriota</taxon>
    </lineage>
</organism>
<gene>
    <name evidence="2" type="ORF">HY076_05340</name>
</gene>
<protein>
    <submittedName>
        <fullName evidence="2">PorV/PorQ family protein</fullName>
    </submittedName>
</protein>
<reference evidence="2" key="1">
    <citation type="submission" date="2020-07" db="EMBL/GenBank/DDBJ databases">
        <title>Huge and variable diversity of episymbiotic CPR bacteria and DPANN archaea in groundwater ecosystems.</title>
        <authorList>
            <person name="He C.Y."/>
            <person name="Keren R."/>
            <person name="Whittaker M."/>
            <person name="Farag I.F."/>
            <person name="Doudna J."/>
            <person name="Cate J.H.D."/>
            <person name="Banfield J.F."/>
        </authorList>
    </citation>
    <scope>NUCLEOTIDE SEQUENCE</scope>
    <source>
        <strain evidence="2">NC_groundwater_928_Pr1_S-0.2um_72_17</strain>
    </source>
</reference>
<dbReference type="Gene3D" id="2.40.160.60">
    <property type="entry name" value="Outer membrane protein transport protein (OMPP1/FadL/TodX)"/>
    <property type="match status" value="1"/>
</dbReference>
<dbReference type="EMBL" id="JACQAY010000167">
    <property type="protein sequence ID" value="MBI3539677.1"/>
    <property type="molecule type" value="Genomic_DNA"/>
</dbReference>
<accession>A0A9D6QIQ6</accession>
<evidence type="ECO:0000313" key="2">
    <source>
        <dbReference type="EMBL" id="MBI3539677.1"/>
    </source>
</evidence>
<sequence>MRAIRSTWVALAILAVTTATAHAGSDNRLGTGGATELRIPVGARGVALAGSYLGTVTGAEAMFYNPAGLAGTDSPTEVLFSNTQYIADMKVNYFAVAQQMGGLGMVGFSVKVLSVGEIPFTTESAPDGTGEVFSPTFSTLGLTYARRMTDRVNFGGTLTYISERVLQETAAGVAFDFGFQYDPDYNGMRLGMAMKNFGPNSEFGGSDFERLQHVSGDDPQASGRSLSLGSAKFELPSSFQFAVSYPIVHGPQGSFTIHGLYLNNSFAVDEGRIGAEYMYKKDFALRAGYKITNNSDDLMLFSYGVGLRAPLGGTSLWVDYAGQLVKNYFSDVQHVSVKFVF</sequence>
<feature type="signal peptide" evidence="1">
    <location>
        <begin position="1"/>
        <end position="23"/>
    </location>
</feature>
<dbReference type="Proteomes" id="UP000807850">
    <property type="component" value="Unassembled WGS sequence"/>
</dbReference>
<dbReference type="AlphaFoldDB" id="A0A9D6QIQ6"/>
<dbReference type="SUPFAM" id="SSF56935">
    <property type="entry name" value="Porins"/>
    <property type="match status" value="1"/>
</dbReference>
<evidence type="ECO:0000313" key="3">
    <source>
        <dbReference type="Proteomes" id="UP000807850"/>
    </source>
</evidence>
<name>A0A9D6QIQ6_UNCEI</name>
<feature type="chain" id="PRO_5039111638" evidence="1">
    <location>
        <begin position="24"/>
        <end position="341"/>
    </location>
</feature>
<evidence type="ECO:0000256" key="1">
    <source>
        <dbReference type="SAM" id="SignalP"/>
    </source>
</evidence>
<comment type="caution">
    <text evidence="2">The sequence shown here is derived from an EMBL/GenBank/DDBJ whole genome shotgun (WGS) entry which is preliminary data.</text>
</comment>